<reference evidence="2" key="2">
    <citation type="submission" date="2021-04" db="EMBL/GenBank/DDBJ databases">
        <authorList>
            <person name="Gilroy R."/>
        </authorList>
    </citation>
    <scope>NUCLEOTIDE SEQUENCE</scope>
    <source>
        <strain evidence="2">ChiHjej13B12-24818</strain>
    </source>
</reference>
<reference evidence="2" key="1">
    <citation type="journal article" date="2021" name="PeerJ">
        <title>Extensive microbial diversity within the chicken gut microbiome revealed by metagenomics and culture.</title>
        <authorList>
            <person name="Gilroy R."/>
            <person name="Ravi A."/>
            <person name="Getino M."/>
            <person name="Pursley I."/>
            <person name="Horton D.L."/>
            <person name="Alikhan N.F."/>
            <person name="Baker D."/>
            <person name="Gharbi K."/>
            <person name="Hall N."/>
            <person name="Watson M."/>
            <person name="Adriaenssens E.M."/>
            <person name="Foster-Nyarko E."/>
            <person name="Jarju S."/>
            <person name="Secka A."/>
            <person name="Antonio M."/>
            <person name="Oren A."/>
            <person name="Chaudhuri R.R."/>
            <person name="La Ragione R."/>
            <person name="Hildebrand F."/>
            <person name="Pallen M.J."/>
        </authorList>
    </citation>
    <scope>NUCLEOTIDE SEQUENCE</scope>
    <source>
        <strain evidence="2">ChiHjej13B12-24818</strain>
    </source>
</reference>
<sequence length="65" mass="6463">MAAPGKQVRGEGRPGVFMALLGVAALMLLGLLIVGPALPMMPAVGLAMVAVALVASAWIVAGPRL</sequence>
<feature type="transmembrane region" description="Helical" evidence="1">
    <location>
        <begin position="40"/>
        <end position="61"/>
    </location>
</feature>
<gene>
    <name evidence="2" type="ORF">H9786_06020</name>
</gene>
<comment type="caution">
    <text evidence="2">The sequence shown here is derived from an EMBL/GenBank/DDBJ whole genome shotgun (WGS) entry which is preliminary data.</text>
</comment>
<keyword evidence="1" id="KW-0472">Membrane</keyword>
<keyword evidence="1" id="KW-1133">Transmembrane helix</keyword>
<proteinExistence type="predicted"/>
<dbReference type="AlphaFoldDB" id="A0A9D2LD16"/>
<protein>
    <submittedName>
        <fullName evidence="2">Uncharacterized protein</fullName>
    </submittedName>
</protein>
<name>A0A9D2LD16_9MICO</name>
<evidence type="ECO:0000313" key="3">
    <source>
        <dbReference type="Proteomes" id="UP000823823"/>
    </source>
</evidence>
<dbReference type="Proteomes" id="UP000823823">
    <property type="component" value="Unassembled WGS sequence"/>
</dbReference>
<keyword evidence="1" id="KW-0812">Transmembrane</keyword>
<evidence type="ECO:0000256" key="1">
    <source>
        <dbReference type="SAM" id="Phobius"/>
    </source>
</evidence>
<accession>A0A9D2LD16</accession>
<feature type="transmembrane region" description="Helical" evidence="1">
    <location>
        <begin position="16"/>
        <end position="34"/>
    </location>
</feature>
<evidence type="ECO:0000313" key="2">
    <source>
        <dbReference type="EMBL" id="HJB10075.1"/>
    </source>
</evidence>
<organism evidence="2 3">
    <name type="scientific">Candidatus Brachybacterium merdavium</name>
    <dbReference type="NCBI Taxonomy" id="2838513"/>
    <lineage>
        <taxon>Bacteria</taxon>
        <taxon>Bacillati</taxon>
        <taxon>Actinomycetota</taxon>
        <taxon>Actinomycetes</taxon>
        <taxon>Micrococcales</taxon>
        <taxon>Dermabacteraceae</taxon>
        <taxon>Brachybacterium</taxon>
    </lineage>
</organism>
<dbReference type="EMBL" id="DWZH01000042">
    <property type="protein sequence ID" value="HJB10075.1"/>
    <property type="molecule type" value="Genomic_DNA"/>
</dbReference>